<keyword evidence="11" id="KW-1185">Reference proteome</keyword>
<keyword evidence="8" id="KW-1133">Transmembrane helix</keyword>
<evidence type="ECO:0000256" key="5">
    <source>
        <dbReference type="PROSITE-ProRule" id="PRU00176"/>
    </source>
</evidence>
<dbReference type="EMBL" id="CAUYUJ010005269">
    <property type="protein sequence ID" value="CAK0812995.1"/>
    <property type="molecule type" value="Genomic_DNA"/>
</dbReference>
<evidence type="ECO:0000256" key="6">
    <source>
        <dbReference type="SAM" id="Coils"/>
    </source>
</evidence>
<keyword evidence="2" id="KW-0493">Microtubule</keyword>
<keyword evidence="5" id="KW-0694">RNA-binding</keyword>
<dbReference type="InterPro" id="IPR023123">
    <property type="entry name" value="Tubulin_C"/>
</dbReference>
<dbReference type="Pfam" id="PF00078">
    <property type="entry name" value="RVT_1"/>
    <property type="match status" value="1"/>
</dbReference>
<name>A0ABN9R669_9DINO</name>
<dbReference type="SUPFAM" id="SSF52490">
    <property type="entry name" value="Tubulin nucleotide-binding domain-like"/>
    <property type="match status" value="2"/>
</dbReference>
<dbReference type="InterPro" id="IPR037103">
    <property type="entry name" value="Tubulin/FtsZ-like_C"/>
</dbReference>
<dbReference type="InterPro" id="IPR000504">
    <property type="entry name" value="RRM_dom"/>
</dbReference>
<dbReference type="SMART" id="SM00865">
    <property type="entry name" value="Tubulin_C"/>
    <property type="match status" value="1"/>
</dbReference>
<feature type="compositionally biased region" description="Basic and acidic residues" evidence="7">
    <location>
        <begin position="3732"/>
        <end position="3748"/>
    </location>
</feature>
<dbReference type="Pfam" id="PF03953">
    <property type="entry name" value="Tubulin_C"/>
    <property type="match status" value="2"/>
</dbReference>
<dbReference type="InterPro" id="IPR035979">
    <property type="entry name" value="RBD_domain_sf"/>
</dbReference>
<sequence>MEENVGIKEPILTPVDGVYVWTTTVIPPSREGEYSPANVEVAIRPTLGYVKLAAARPEIKASPRRVLLRTVEAPVPTSSRSESLIIHLDELRVQRRAQVPPAATDREVWVDPLPEEIDMDDWREVYGTVEEVYRVPDPRTGAPGDQGYILFEAHESAARCVESGTGVCALVPELGRNIGTSIAVWAARGDTAVRPVCTCEPTLQRPDLSCDCSGPRAGAEAGPSTAGLVTCVVGAALAGALAGAAGGWEALIHEHIVVALNPAAPGAASIITVDGDEIDEQLRSTADVRHWDVLPGAALGGQAGGAAGGAPAPAPAAAAAAAASAPAAPGAEGALVAPAGPAARPVVMTVPGAAAAPTAGPLAEGPAPAGLRAGPPPASPGGDAHISAIVRDVRGGLHADFRIMVVLMVGLPGPERTARGPRTLLRATRYMAHRSVTPTAHHQQRLAKMGLGLESHGVEIYQIGCMVIESAVACDAVHVANLGHLELAARSAQAQKELRREMAAAKERRKARVEHALAGGVPAHALNYLYGDQSSPAPTLSAGQRCAAARIWGSIVALGPEPEACRDDVSDPNGALQDLVGTIGRVAEKWGYKVEGEAQARSRTVGLDLGVSSAPLGDVVADLGDGARAPGDGIDDYSSFAEVQGGARVGPLELQSPGPLGDSEKSILDMRPAVDFDEAGWWRMRLLVSLLTLSQIVVYGAGRRLDWTSHASLDQALVEFMDNEFLIGTVGNQGNGLLAAVVHLFGSFRMRTRVPLAKAPRAAAAWSRRARALPRWLLPRHVAPAWVGLLIHDGPPGLARCILVAFASYLRHGEAAKLCSRHLVALSEAAGPGHQFSGLLLREGGEGPGKPGVSDELSTTPSAPLWGQEMSRLGTLFSLAGRPLSLDRLRPHLCSLRHGAASNDMLSQWRLLAETQRRWRWRTTKSLNRYTRETKLLDGISLFPPEVMELGAFVESGLVARVSGRLPGWPATGLVPAVVAALRKAPAPTSQRGRSRGRAALRPPAADWAPHAPVGRAPCGARSDLTAIRLGYPASQWQSRPEWLPVHEDIRDRRSRRLDSSPRRFCESERAITSIPAYRAKYGVESAYPVSVVARLQGRRAQLQQDRPPGEATVRECRKQWQKTLSLSGVQVLSVKRPLRRCPGVLQACTAEGHNGYSRLSLCRPRATGVPSCISGTGAGTCAHVRSRGFRGGASRERSWREGDLAKAAKGSVLQAPGAARPQAGLRGPPADAGAKARAHRRARRGRTARVEARGSTCIAGALVASAAGVLSDKWYHTAFVACSVEVRQGVPGPGRANFGIRRVPLPLYPVWPALRRDRARDAKLQAQLGSAAWQTKALHARVLSESATWTRLEPAGGRRRGRRQHQRRACNQRDLGQEEELRGGTLNVRGLDWTRVAAFEKWKEVILGARRALWDCVGHSDMHSPEPAVVCVEEFVAVSGLRSAVLLNRTCAKAIRAYTDHIAKEIRLRIAEPRGSRSFERETADCKPPIRIGLMKGLSPSAVARRAEFGGRVRTAAEALPPLSRSWECLSRCLVEAAETVVGRGRPPKFGGRSREAATDREALIASLETVRSAQGSPREEAARARHRALNRQVRAKHRRWTWERIEDTVKTLSAAAACDDTGKLFSTIRVLRKQLAKQSREGQEPYALEQARKHMLGIAGAPNTVPEALFASFPPPRPVASALGGAPSRREVDANIAKMKGSAGGKDEVRIEMVKGAPHIFRDVLAELIQKMWITDPALWEHQCVEALVKLLYKRRGDKKGLNNWRGICLLSICSRMVARIVASRLTAWSEWENLILPEQYGFRPNRRTLDVLFAARLLVEMASRTLSPEPAERVALVFLDLIKAYPNTPRNARWAVLDNMGVHPAMLRVIRGLRETTSCRVDGAQGRSETYKLQRGLREGCPSSCIILNLYHSWVISQVQARIRSELGPKAGVAVQSMGEQCVSQSLRTAVGSARRRLLREVPTSLHLSRLLTLLFADDATMLSREAQRDDIERLAIEVMRDWGETAHPGKTERLRLGHPTEDPVADPDVEFKTAVRLLGGWFEATSGLGVDAQGVCLSKGAGISNMRGQRNMADLRAECGLHPVGAVIKKRQLLYWGHVARQPHSRFEKQLLNGWLVLEENRTAPATSWGNRSFRAYLETVVGELSECDARPWQIVANESVRAHGDTWKQLVARWFTDAIAADRVTSYGHQPQAGRNPPPPPPLVDPGSPPRFSAAGRRLKKCHDCEGCFGNLPLHVLGCPARAVPGANRPSRARGRQAGQAPVAGLENCHQCGKLLAVNPGARAGHEKMCSAAAAKNVYDIHMEGVRDRRRRRFPAAEVAQWSCGPCTSCGLFWPGDKVLRQHQAMSGETSGGWPPDAVALPLPILLCFLALFFSAYKVVYTYMVLLLAYQIAYSYVTFLFAYRAVFTFLALVFADQVVDSSLALFSAYRPGRAVRCWPGHGCFSATLHRAGCGRWWDQGDQRLVFERPAQLFCLEHGIQPDGQMPSDKTIGGGDDAFNPCFSSAGAGKHVPRSVMVDLEPTVVDEVRAGRYTIGKEIVDLVLDRIRKLADNCTGLQGFMICTGSGLGCLMLERLFVDYGKKTKVSFTVWACPQVATAVVEPYNAVLCVHSFLEHTDVTIMYDNGMAWQRLVEVTDSCGPTRCLQRHLEAMGFHRGTHAGDWKHGERHLRIDDRRGRAAHVLREAWRQERWGAFKAQGATRRDSRLAVEEGVAFDERAFHVATEVLQSGALGSHALAVLTGAMWSDARLDVAMGREPRPCSDCPSGEVPDVVHHWWRCDRWAGRRRGIATPRSALARRMGWPEEALQGADARRAWRKQLEYMAGVRQSLVEASFAGLVFPMYDNEALCDICRRNLVIERPTYASLNRLLAQIISSLTASLRFDGALNVDIAEFQTNLVPYPRIMLSSYAPVISAEKACREQLSVAGITMSVFEPASMFVKCDPRHGKYMACCVILAEKSAAEGIEAKEVEGASSRRKCAVTAVRGSRPRECRLRSLQIEREVREARGRDADEDLRVRNVTIATWHVCRLPVGEDAQKRFFEVIALAESQKAAIWMNDSWASEWESNGSKYQASQRVLWADFPNLRLVAVYHPLWKDRRALRDGVRWGLEDAVRGCPPESWSLVGGDWNSQMGLSEDPSSCLGRYATNVQNQAGADLEQWAAGMGFAFVDSHFSMRHRGTWLREPDLATRYVEETNAAADNLGSNPTWESLSVQLQETARNVLGETRQFAALSWMVGHRAEASRHRGTIGEWTTRRRQAANDSELQSAWSGLRRARAAYRRDKRRWQRAWHDQLADEIAAAEAMGDERAASEGLKRAAATGRRRPPPVAVEQLTSVAATVGQDRYERTEVEIQDAIGRLRDRRGHPRFKAAADRLGRPLEDAEISSALKRIKDKTPGDDQIRISFIRKAGGRMQKAVFDLVRRFWNDPEGGWGELVWVGVMVPLFPERSRKGLREGFASGPVLFNVFHAESMTTAWELRYESAQASDTPVGAPWVWRPGALKPNHRGNRRRLTGLQHLRFEHILFADDATLMHERGREGLRWRVAKYNINMADVRAELGVRLRAGSYGALSSGRTVPGLMPLTREPLLGFVMDASGGDLQVTFRIVLARGAGGLRACRGAARARGSVFVDWCPAGSPAGRGFTAAGGGPEVTGHKCSQRSYDVIERLMQAYLDDLSGHDGSRGWLREVARARQKLMRALQGNGPQWGYGGKGRSGKGKGGKMKGKYRGRNEEKEAEAEAQRRTEEEEAAEWASLQRRRPALFADEWNVAVCSAEDLTRAGGVAMACETGVGQVLVRVEPTLRPTAILTTRPLRELGCKGYSSTLVTFNMQVFDETVAEHRTMVRIVVDVDRAAFEWAPDTVIAAMRVADAIKGCAGATVDMHEIVVRGGGSATVRVPSSLVGDLMQKSGRQGAYSKPAFDEVEGVAAFVLWLEPGLSHEEALDVCDAMSSIGLLRRCWPISWEVAELVYADRDAAQGQALVYAKTAPPAARFQVEPSAGEPCLVCIRAVGRLSQQKIDAAGLRACSRMAPAASSAASRATAGAKGQAQGALQRAQRGCWLVAGLWYLLLVLGTAFSARWRCRHPWLKTVEWHRGACALHGNMKLRFVNVSGLKSQGRWAKIANVTAGVVALTETHADEALQQELRHDDERWWMLWGRPATEGTFDGVGILAWRQSFQAIREVVFDVGSPCRKCYEDRLMAATLWTGDGKQFIIVYVVYGPSGARTDSAKRAYLTNMLEAVLADVVARGQVACFVGGDFNAEISDTADFQEKLRKSWWQEGYDFCAESQLDIPTCTQGRGSRIDRVIMNIDASALVKKCEIDATAGLPVHRPIDMIIDVPLAQQTIRRARRVARVPLPGRPPSEYVPPRDYPNRAFEQALEARDMDAALKAWCVVAESHLPDVAPRGEELAQARRVRGRGKIAIEERQAFPKVVLDSAASRATRAILKACERARASARMGLSSVRAERARAGFQAVLSHCQEPVADEVREAMRSSCTQTGCARLHETLLNELQQVQVREKRARIKNWGDDLRAKQSRACDWVKKGGPAETGGTMKRPGGTAAANIPEQLNMVAGAWRPIFARIKHREPAVDTFMEYFGPRMRTHSWRTERITGDQLVNVAADLPNSSGGLDSWAAEELKVLARWHPRLFDQLASVLNAVEDGAPRPRAVTQGCVALIPKDKTDAELAPTALPITVLSILCRLWAKLRFNCAMGSWQEHWVPEGIWGCRRCRGAEGLFLGVALDMEQGGQGVRVGGASCDLKKRCFRMRGAMGATFEIFGGIVQGCPLSMMGLNAFISCWVEAVRANVPSVIPRAYADDMSATSKARSGARLVKNIQNMHAITRECERRTGGQVSAEKSFTLGDVCLRRSLDGVDGHEHIFRLVGGPVAGRAEGEAESWPQLVDQRIATYTATAQRMRKAPEGFHGRVRMLRATASQVMECAEPRPFVEQMVHEEQLGVNRWCHDLRDAWRRRLWRQLPELRATHRGAEHGVDREKFTSYLRRLQAQADRLQRKQDSGDLQDIPLSFDDPRAKLGVLRRLMAGSLLASDRLARRAGAAEGVVCSCGLGGGAVVHVSWACPHLSTWRGQALAALGGPCADQPMCFQCATIVPEASMLTAEQVVEIQSSLVDVWQHRIHAWHEGGGGEEPGPGPGPPGAGGRRRLTQKSAPAGDVPLPPPAPGRAVQRGESGPRRRGAGARGSANTDNGHLIHLILGGRGVFCVKCGKQTAEMKARGQKITSKACPQKDLPQSQWLSQPGVRRSSVRLQIVETELQKCSAGKHQLKWNGKLGEVPFAEDESLIWCTVCERRWYWKDRASNLARAKCDGNPKAANRGRQKSTQGIQKWTAAHADSHELIYEAENLRWKCGTCSVHGALGFGARFEAAVRDWCPMGFKCGINCQAPAVVPGGDLAKVMRACCVISNSTAIAEVFSRIDHKFDLMYSKRAFVHWYVGEGMEEGEFSEAPEDLAALEKDYEEVGIETAEGEGEEEGYGDELRMFDALFHALAPSFESTRAARAGAGAPAAPAASSPATFESYISGMRAAISSIDQMPAERARAARAGAGAPAAPAASSPATFESYISGVRAAVSSIDQMPAERGTYYDELEQASPDHLRAPQQPTLVQEEWSVPTLPRDDLGPRGGVAMVPKRRIPATLARVGQTAPSTIWVQRYLIQLGRDAANVVSVATEGLLTIQETVAMIKAGLKFDSETGWNSELITALVVSDFLKKLAGECAFSDIAVRQDGSSTALVASSKVEGLLKSSGQAGVYSKTHPSVASPDFSLEVAWLPAGTAVHEVLQFAAAEADSWGVAKKASAKSPLFGARFRNAAKVAAFLAKHDFEDTAVLGRLRVGGLSCESSAAGVTAMLRQVQWEIADVPYLGTGRAIVLSKAVPPGPRMKLVRADGADVLPQTRAAASKAEELCKATGVARQSTDADGEGLQAVSVSKPASSFEVRAQAAKQSARASARAKAVVALAQPLTWHCDGVGRMVQAEADGCAGGRGRFQFIFGDAVAPGAHSGAGMVAGPDLVHRVRLVQPPAAAAPFVRAGRLALYHLVLQGGPRRKSDTGEGPVFVFVLYGDQHDPRACDELLLAIEDWSSALMHAPVLIFGDFSAIVEESRALRRWQPTGSFHDLFLECALAQGVFAARDAPVIDLCVQSFLQQVGKRSVPQPLPVGKCLVPHRGLEQIRSLKQQEWDALVAIVEPGRPAEAGDSKGRGKALSKLFELWAPRKMQAHGPQKVGAWDNLRDSLCRFFISERRFPHALLPRGMPSDAEYAAVADQQTGKLHRFTVRAERRQMARRTRRFAYVAGQDLAPPHFVNVAPGGAPPECTTSIPVIDEKPFPLRPIAASDIRSALAKSRGGPGGDAWTSAQLRAVPELFDQLAALFMMTERACVNPSEHLSGGVTCIPKSGSSGHFAELRPIAVLATLCRLHGALRLQTT</sequence>
<dbReference type="InterPro" id="IPR000477">
    <property type="entry name" value="RT_dom"/>
</dbReference>
<dbReference type="InterPro" id="IPR018316">
    <property type="entry name" value="Tubulin/FtsZ_2-layer-sand-dom"/>
</dbReference>
<evidence type="ECO:0000313" key="11">
    <source>
        <dbReference type="Proteomes" id="UP001189429"/>
    </source>
</evidence>
<dbReference type="SUPFAM" id="SSF56219">
    <property type="entry name" value="DNase I-like"/>
    <property type="match status" value="1"/>
</dbReference>
<organism evidence="10 11">
    <name type="scientific">Prorocentrum cordatum</name>
    <dbReference type="NCBI Taxonomy" id="2364126"/>
    <lineage>
        <taxon>Eukaryota</taxon>
        <taxon>Sar</taxon>
        <taxon>Alveolata</taxon>
        <taxon>Dinophyceae</taxon>
        <taxon>Prorocentrales</taxon>
        <taxon>Prorocentraceae</taxon>
        <taxon>Prorocentrum</taxon>
    </lineage>
</organism>
<evidence type="ECO:0000256" key="3">
    <source>
        <dbReference type="ARBA" id="ARBA00022741"/>
    </source>
</evidence>
<feature type="compositionally biased region" description="Low complexity" evidence="7">
    <location>
        <begin position="356"/>
        <end position="373"/>
    </location>
</feature>
<dbReference type="InterPro" id="IPR003008">
    <property type="entry name" value="Tubulin_FtsZ_GTPase"/>
</dbReference>
<dbReference type="SUPFAM" id="SSF54928">
    <property type="entry name" value="RNA-binding domain, RBD"/>
    <property type="match status" value="1"/>
</dbReference>
<dbReference type="PANTHER" id="PTHR11588">
    <property type="entry name" value="TUBULIN"/>
    <property type="match status" value="1"/>
</dbReference>
<reference evidence="10" key="1">
    <citation type="submission" date="2023-10" db="EMBL/GenBank/DDBJ databases">
        <authorList>
            <person name="Chen Y."/>
            <person name="Shah S."/>
            <person name="Dougan E. K."/>
            <person name="Thang M."/>
            <person name="Chan C."/>
        </authorList>
    </citation>
    <scope>NUCLEOTIDE SEQUENCE [LARGE SCALE GENOMIC DNA]</scope>
</reference>
<evidence type="ECO:0000256" key="7">
    <source>
        <dbReference type="SAM" id="MobiDB-lite"/>
    </source>
</evidence>
<dbReference type="SUPFAM" id="SSF55307">
    <property type="entry name" value="Tubulin C-terminal domain-like"/>
    <property type="match status" value="2"/>
</dbReference>
<evidence type="ECO:0000256" key="2">
    <source>
        <dbReference type="ARBA" id="ARBA00022701"/>
    </source>
</evidence>
<feature type="region of interest" description="Disordered" evidence="7">
    <location>
        <begin position="5142"/>
        <end position="5208"/>
    </location>
</feature>
<dbReference type="Gene3D" id="1.10.287.600">
    <property type="entry name" value="Helix hairpin bin"/>
    <property type="match status" value="1"/>
</dbReference>
<feature type="region of interest" description="Disordered" evidence="7">
    <location>
        <begin position="2192"/>
        <end position="2220"/>
    </location>
</feature>
<dbReference type="Proteomes" id="UP001189429">
    <property type="component" value="Unassembled WGS sequence"/>
</dbReference>
<feature type="region of interest" description="Disordered" evidence="7">
    <location>
        <begin position="986"/>
        <end position="1016"/>
    </location>
</feature>
<evidence type="ECO:0000259" key="9">
    <source>
        <dbReference type="PROSITE" id="PS50102"/>
    </source>
</evidence>
<feature type="compositionally biased region" description="Pro residues" evidence="7">
    <location>
        <begin position="2201"/>
        <end position="2214"/>
    </location>
</feature>
<protein>
    <recommendedName>
        <fullName evidence="9">RRM domain-containing protein</fullName>
    </recommendedName>
</protein>
<dbReference type="PROSITE" id="PS50102">
    <property type="entry name" value="RRM"/>
    <property type="match status" value="1"/>
</dbReference>
<comment type="caution">
    <text evidence="10">The sequence shown here is derived from an EMBL/GenBank/DDBJ whole genome shotgun (WGS) entry which is preliminary data.</text>
</comment>
<feature type="region of interest" description="Disordered" evidence="7">
    <location>
        <begin position="3309"/>
        <end position="3331"/>
    </location>
</feature>
<evidence type="ECO:0000256" key="8">
    <source>
        <dbReference type="SAM" id="Phobius"/>
    </source>
</evidence>
<keyword evidence="3" id="KW-0547">Nucleotide-binding</keyword>
<dbReference type="Gene3D" id="3.40.50.1440">
    <property type="entry name" value="Tubulin/FtsZ, GTPase domain"/>
    <property type="match status" value="2"/>
</dbReference>
<evidence type="ECO:0000313" key="10">
    <source>
        <dbReference type="EMBL" id="CAK0812995.1"/>
    </source>
</evidence>
<dbReference type="Pfam" id="PF00091">
    <property type="entry name" value="Tubulin"/>
    <property type="match status" value="1"/>
</dbReference>
<feature type="region of interest" description="Disordered" evidence="7">
    <location>
        <begin position="1354"/>
        <end position="1377"/>
    </location>
</feature>
<proteinExistence type="inferred from homology"/>
<dbReference type="InterPro" id="IPR000217">
    <property type="entry name" value="Tubulin"/>
</dbReference>
<keyword evidence="8" id="KW-0812">Transmembrane</keyword>
<dbReference type="InterPro" id="IPR008280">
    <property type="entry name" value="Tub_FtsZ_C"/>
</dbReference>
<dbReference type="Gene3D" id="3.30.1330.20">
    <property type="entry name" value="Tubulin/FtsZ, C-terminal domain"/>
    <property type="match status" value="1"/>
</dbReference>
<feature type="compositionally biased region" description="Basic residues" evidence="7">
    <location>
        <begin position="1358"/>
        <end position="1371"/>
    </location>
</feature>
<dbReference type="SMART" id="SM00864">
    <property type="entry name" value="Tubulin"/>
    <property type="match status" value="1"/>
</dbReference>
<feature type="transmembrane region" description="Helical" evidence="8">
    <location>
        <begin position="2364"/>
        <end position="2386"/>
    </location>
</feature>
<gene>
    <name evidence="10" type="ORF">PCOR1329_LOCUS17088</name>
</gene>
<feature type="region of interest" description="Disordered" evidence="7">
    <location>
        <begin position="356"/>
        <end position="384"/>
    </location>
</feature>
<feature type="domain" description="RRM" evidence="9">
    <location>
        <begin position="106"/>
        <end position="185"/>
    </location>
</feature>
<feature type="coiled-coil region" evidence="6">
    <location>
        <begin position="4996"/>
        <end position="5023"/>
    </location>
</feature>
<comment type="similarity">
    <text evidence="1">Belongs to the tubulin family.</text>
</comment>
<keyword evidence="8" id="KW-0472">Membrane</keyword>
<feature type="region of interest" description="Disordered" evidence="7">
    <location>
        <begin position="3706"/>
        <end position="3750"/>
    </location>
</feature>
<feature type="compositionally biased region" description="Basic residues" evidence="7">
    <location>
        <begin position="3717"/>
        <end position="3731"/>
    </location>
</feature>
<evidence type="ECO:0000256" key="4">
    <source>
        <dbReference type="ARBA" id="ARBA00023134"/>
    </source>
</evidence>
<evidence type="ECO:0000256" key="1">
    <source>
        <dbReference type="ARBA" id="ARBA00009636"/>
    </source>
</evidence>
<keyword evidence="6" id="KW-0175">Coiled coil</keyword>
<dbReference type="Gene3D" id="3.60.10.10">
    <property type="entry name" value="Endonuclease/exonuclease/phosphatase"/>
    <property type="match status" value="1"/>
</dbReference>
<feature type="transmembrane region" description="Helical" evidence="8">
    <location>
        <begin position="2398"/>
        <end position="2420"/>
    </location>
</feature>
<accession>A0ABN9R669</accession>
<feature type="region of interest" description="Disordered" evidence="7">
    <location>
        <begin position="1211"/>
        <end position="1242"/>
    </location>
</feature>
<dbReference type="InterPro" id="IPR036691">
    <property type="entry name" value="Endo/exonu/phosph_ase_sf"/>
</dbReference>
<dbReference type="CDD" id="cd00590">
    <property type="entry name" value="RRM_SF"/>
    <property type="match status" value="1"/>
</dbReference>
<keyword evidence="4" id="KW-0342">GTP-binding</keyword>
<feature type="compositionally biased region" description="Basic and acidic residues" evidence="7">
    <location>
        <begin position="3309"/>
        <end position="3319"/>
    </location>
</feature>
<dbReference type="InterPro" id="IPR036525">
    <property type="entry name" value="Tubulin/FtsZ_GTPase_sf"/>
</dbReference>